<accession>A0A0D6QXP7</accession>
<reference evidence="2" key="1">
    <citation type="submission" date="2015-03" db="EMBL/GenBank/DDBJ databases">
        <title>A transcriptome of Araucaria cunninghamii, an australian fine timber species.</title>
        <authorList>
            <person name="Jing Yi C.J.Y."/>
            <person name="Yin San L.Y.S."/>
            <person name="Abdul Karim S.S."/>
            <person name="Wan Azmi N.N."/>
            <person name="Hercus R.R."/>
            <person name="Croft L.L."/>
        </authorList>
    </citation>
    <scope>NUCLEOTIDE SEQUENCE</scope>
    <source>
        <strain evidence="2">MI0301</strain>
        <tissue evidence="2">Leaf</tissue>
    </source>
</reference>
<dbReference type="Pfam" id="PF14432">
    <property type="entry name" value="DYW_deaminase"/>
    <property type="match status" value="1"/>
</dbReference>
<dbReference type="Pfam" id="PF20430">
    <property type="entry name" value="Eplus_motif"/>
    <property type="match status" value="1"/>
</dbReference>
<evidence type="ECO:0000313" key="2">
    <source>
        <dbReference type="EMBL" id="JAG95324.1"/>
    </source>
</evidence>
<dbReference type="AlphaFoldDB" id="A0A0D6QXP7"/>
<dbReference type="InterPro" id="IPR046849">
    <property type="entry name" value="E2_motif"/>
</dbReference>
<dbReference type="EMBL" id="GCKF01040891">
    <property type="protein sequence ID" value="JAG95324.1"/>
    <property type="molecule type" value="Transcribed_RNA"/>
</dbReference>
<sequence>MPIKPESVVWMCLFGACRSDKNIGIGEFVATILFVLEPKHAASYVLLSNIYAEVGSWDDVQRIRTLMKDRGIKKTPGCSWIEVQKRVHVFGVGDRSHPQTQEIYGKLEELSSEMKTAGYIPNTIPVLHDVEAEDKELFVCQHSEKLAIAFGLLKTPPGTIIRVVKNLRVCGDCHSAAKFISKIVAREIIVRDANRYHHFKDGQCSCGDYW</sequence>
<protein>
    <recommendedName>
        <fullName evidence="1">DYW domain-containing protein</fullName>
    </recommendedName>
</protein>
<dbReference type="InterPro" id="IPR032867">
    <property type="entry name" value="DYW_dom"/>
</dbReference>
<dbReference type="InterPro" id="IPR046960">
    <property type="entry name" value="PPR_At4g14850-like_plant"/>
</dbReference>
<organism evidence="2">
    <name type="scientific">Araucaria cunninghamii</name>
    <name type="common">Hoop pine</name>
    <name type="synonym">Moreton Bay pine</name>
    <dbReference type="NCBI Taxonomy" id="56994"/>
    <lineage>
        <taxon>Eukaryota</taxon>
        <taxon>Viridiplantae</taxon>
        <taxon>Streptophyta</taxon>
        <taxon>Embryophyta</taxon>
        <taxon>Tracheophyta</taxon>
        <taxon>Spermatophyta</taxon>
        <taxon>Pinopsida</taxon>
        <taxon>Pinidae</taxon>
        <taxon>Conifers II</taxon>
        <taxon>Araucariales</taxon>
        <taxon>Araucariaceae</taxon>
        <taxon>Araucaria</taxon>
    </lineage>
</organism>
<dbReference type="GO" id="GO:0009451">
    <property type="term" value="P:RNA modification"/>
    <property type="evidence" value="ECO:0007669"/>
    <property type="project" value="InterPro"/>
</dbReference>
<dbReference type="GO" id="GO:0008270">
    <property type="term" value="F:zinc ion binding"/>
    <property type="evidence" value="ECO:0007669"/>
    <property type="project" value="InterPro"/>
</dbReference>
<dbReference type="PANTHER" id="PTHR47926:SF347">
    <property type="entry name" value="PENTATRICOPEPTIDE REPEAT-CONTAINING PROTEIN"/>
    <property type="match status" value="1"/>
</dbReference>
<proteinExistence type="predicted"/>
<evidence type="ECO:0000259" key="1">
    <source>
        <dbReference type="Pfam" id="PF14432"/>
    </source>
</evidence>
<dbReference type="Pfam" id="PF20431">
    <property type="entry name" value="E_motif"/>
    <property type="match status" value="1"/>
</dbReference>
<dbReference type="PANTHER" id="PTHR47926">
    <property type="entry name" value="PENTATRICOPEPTIDE REPEAT-CONTAINING PROTEIN"/>
    <property type="match status" value="1"/>
</dbReference>
<feature type="domain" description="DYW" evidence="1">
    <location>
        <begin position="118"/>
        <end position="210"/>
    </location>
</feature>
<dbReference type="InterPro" id="IPR046848">
    <property type="entry name" value="E_motif"/>
</dbReference>
<dbReference type="GO" id="GO:0003723">
    <property type="term" value="F:RNA binding"/>
    <property type="evidence" value="ECO:0007669"/>
    <property type="project" value="InterPro"/>
</dbReference>
<dbReference type="PROSITE" id="PS51257">
    <property type="entry name" value="PROKAR_LIPOPROTEIN"/>
    <property type="match status" value="1"/>
</dbReference>
<name>A0A0D6QXP7_ARACU</name>